<name>A0A1B6J2R7_9HEMI</name>
<dbReference type="EMBL" id="GECU01014235">
    <property type="protein sequence ID" value="JAS93471.1"/>
    <property type="molecule type" value="Transcribed_RNA"/>
</dbReference>
<proteinExistence type="predicted"/>
<dbReference type="InterPro" id="IPR055127">
    <property type="entry name" value="YEATS2_3HBD"/>
</dbReference>
<accession>A0A1B6J2R7</accession>
<feature type="domain" description="YEATS" evidence="1">
    <location>
        <begin position="498"/>
        <end position="593"/>
    </location>
</feature>
<dbReference type="Pfam" id="PF22951">
    <property type="entry name" value="3HBD"/>
    <property type="match status" value="1"/>
</dbReference>
<dbReference type="AlphaFoldDB" id="A0A1B6J2R7"/>
<sequence length="767" mass="86058">IQSANNMMLVNKSTIQNAVQQVQNCDKKVTPVNLVKGQVNSSDIQNILLNQQGLPKNSIPLPKIDYRNRKLITKPIIKYEILKQKSQNVKNSQNFVPQSIRKNRNKKTDLLEMCIKKSELSDILTNLEDNTSEPEHFSVCQLTSSSNITESILKNTSSVHQINSRNDLTSTSMNVSTVNAAHWLSNGQHSLLNQKMVKSLKNATNYQGSNNSPNCNTRMSSCSKITQNSNSLLKKTQKIVVKNLETSSQTKMDSKQVTTNSQNVKKTDVKSSCTKKNNSSITLKLDHNNTQVTTNIVKTQSSKTLLSSQKYNVRIDGKNVYLQPINSTSNENIKCTIVENVNENIPTQVSHVPKYVYIQKQPNTPTSSFQEEAITHAPHIQSTEAEGSSISLNVEARRLQPEISLNELIDITNFPKVSVPIRPTNGSPSGTNYYEYEDSQLENILSCNNLHSDLDGPNLDFGRRTVLMNRDDIGSENDQEVLYYLQQHRLLVNTCRFIDMESAVRWLVRGLPLVHPCTRLLSYRVVNPYCAPTVGTFCDWPYGKRAACQWFRAKIVTRILTALKTRGVLASKSNWSTSAVYRWAKLHGYSPAPQIIGPDKNVAKYLRQLHRKSRHRAVLKWMASMHINKKVTNEKIDVVSENQDQASAKTAKEDGSEVVDYEGVTICGQPWVRQMAGYVKHLTREIGGRLGLEPLQPDGPHLPVASTLLAHTAACFIEDLLRRSLAVSFARHGVTVAPGDVSKAILQKPEFDFITDQEFDVNALAKY</sequence>
<protein>
    <recommendedName>
        <fullName evidence="1">YEATS domain-containing protein</fullName>
    </recommendedName>
</protein>
<gene>
    <name evidence="2" type="ORF">g.53708</name>
</gene>
<evidence type="ECO:0000313" key="2">
    <source>
        <dbReference type="EMBL" id="JAS93471.1"/>
    </source>
</evidence>
<organism evidence="2">
    <name type="scientific">Homalodisca liturata</name>
    <dbReference type="NCBI Taxonomy" id="320908"/>
    <lineage>
        <taxon>Eukaryota</taxon>
        <taxon>Metazoa</taxon>
        <taxon>Ecdysozoa</taxon>
        <taxon>Arthropoda</taxon>
        <taxon>Hexapoda</taxon>
        <taxon>Insecta</taxon>
        <taxon>Pterygota</taxon>
        <taxon>Neoptera</taxon>
        <taxon>Paraneoptera</taxon>
        <taxon>Hemiptera</taxon>
        <taxon>Auchenorrhyncha</taxon>
        <taxon>Membracoidea</taxon>
        <taxon>Cicadellidae</taxon>
        <taxon>Cicadellinae</taxon>
        <taxon>Proconiini</taxon>
        <taxon>Homalodisca</taxon>
    </lineage>
</organism>
<reference evidence="2" key="1">
    <citation type="submission" date="2015-11" db="EMBL/GenBank/DDBJ databases">
        <title>De novo transcriptome assembly of four potential Pierce s Disease insect vectors from Arizona vineyards.</title>
        <authorList>
            <person name="Tassone E.E."/>
        </authorList>
    </citation>
    <scope>NUCLEOTIDE SEQUENCE</scope>
</reference>
<evidence type="ECO:0000259" key="1">
    <source>
        <dbReference type="Pfam" id="PF22951"/>
    </source>
</evidence>
<feature type="non-terminal residue" evidence="2">
    <location>
        <position position="1"/>
    </location>
</feature>